<dbReference type="InterPro" id="IPR013984">
    <property type="entry name" value="Ald_Fedxn_OxRdtase_dom2"/>
</dbReference>
<keyword evidence="5" id="KW-0560">Oxidoreductase</keyword>
<evidence type="ECO:0000256" key="4">
    <source>
        <dbReference type="ARBA" id="ARBA00022723"/>
    </source>
</evidence>
<evidence type="ECO:0000256" key="8">
    <source>
        <dbReference type="ARBA" id="ARBA00049934"/>
    </source>
</evidence>
<dbReference type="Gene3D" id="1.10.599.10">
    <property type="entry name" value="Aldehyde Ferredoxin Oxidoreductase Protein, subunit A, domain 3"/>
    <property type="match status" value="1"/>
</dbReference>
<organism evidence="10 11">
    <name type="scientific">Methanomethylovorans hollandica (strain DSM 15978 / NBRC 107637 / DMS1)</name>
    <dbReference type="NCBI Taxonomy" id="867904"/>
    <lineage>
        <taxon>Archaea</taxon>
        <taxon>Methanobacteriati</taxon>
        <taxon>Methanobacteriota</taxon>
        <taxon>Stenosarchaea group</taxon>
        <taxon>Methanomicrobia</taxon>
        <taxon>Methanosarcinales</taxon>
        <taxon>Methanosarcinaceae</taxon>
        <taxon>Methanomethylovorans</taxon>
    </lineage>
</organism>
<dbReference type="Proteomes" id="UP000010866">
    <property type="component" value="Chromosome"/>
</dbReference>
<dbReference type="InterPro" id="IPR013985">
    <property type="entry name" value="Ald_Fedxn_OxRdtase_dom3"/>
</dbReference>
<dbReference type="GO" id="GO:0051539">
    <property type="term" value="F:4 iron, 4 sulfur cluster binding"/>
    <property type="evidence" value="ECO:0007669"/>
    <property type="project" value="UniProtKB-KW"/>
</dbReference>
<dbReference type="KEGG" id="mhz:Metho_0168"/>
<evidence type="ECO:0000256" key="1">
    <source>
        <dbReference type="ARBA" id="ARBA00001966"/>
    </source>
</evidence>
<comment type="similarity">
    <text evidence="2">Belongs to the AOR/FOR family.</text>
</comment>
<dbReference type="InterPro" id="IPR051919">
    <property type="entry name" value="W-dependent_AOR"/>
</dbReference>
<dbReference type="GO" id="GO:0009055">
    <property type="term" value="F:electron transfer activity"/>
    <property type="evidence" value="ECO:0007669"/>
    <property type="project" value="InterPro"/>
</dbReference>
<keyword evidence="7" id="KW-0411">Iron-sulfur</keyword>
<evidence type="ECO:0000256" key="5">
    <source>
        <dbReference type="ARBA" id="ARBA00023002"/>
    </source>
</evidence>
<dbReference type="PANTHER" id="PTHR30038">
    <property type="entry name" value="ALDEHYDE FERREDOXIN OXIDOREDUCTASE"/>
    <property type="match status" value="1"/>
</dbReference>
<comment type="cofactor">
    <cofactor evidence="8">
        <name>tungstopterin</name>
        <dbReference type="ChEBI" id="CHEBI:30402"/>
    </cofactor>
</comment>
<dbReference type="Pfam" id="PF01314">
    <property type="entry name" value="AFOR_C"/>
    <property type="match status" value="1"/>
</dbReference>
<dbReference type="GO" id="GO:0046872">
    <property type="term" value="F:metal ion binding"/>
    <property type="evidence" value="ECO:0007669"/>
    <property type="project" value="UniProtKB-KW"/>
</dbReference>
<dbReference type="GO" id="GO:0016625">
    <property type="term" value="F:oxidoreductase activity, acting on the aldehyde or oxo group of donors, iron-sulfur protein as acceptor"/>
    <property type="evidence" value="ECO:0007669"/>
    <property type="project" value="InterPro"/>
</dbReference>
<evidence type="ECO:0000256" key="6">
    <source>
        <dbReference type="ARBA" id="ARBA00023004"/>
    </source>
</evidence>
<proteinExistence type="inferred from homology"/>
<dbReference type="EMBL" id="CP003362">
    <property type="protein sequence ID" value="AGB48455.1"/>
    <property type="molecule type" value="Genomic_DNA"/>
</dbReference>
<dbReference type="InterPro" id="IPR001203">
    <property type="entry name" value="OxRdtase_Ald_Fedxn_C"/>
</dbReference>
<dbReference type="SMART" id="SM00790">
    <property type="entry name" value="AFOR_N"/>
    <property type="match status" value="1"/>
</dbReference>
<protein>
    <submittedName>
        <fullName evidence="10">Aldehyde:ferredoxin oxidoreductase</fullName>
    </submittedName>
</protein>
<evidence type="ECO:0000259" key="9">
    <source>
        <dbReference type="SMART" id="SM00790"/>
    </source>
</evidence>
<dbReference type="STRING" id="867904.Metho_0168"/>
<dbReference type="Pfam" id="PF02730">
    <property type="entry name" value="AFOR_N"/>
    <property type="match status" value="1"/>
</dbReference>
<dbReference type="GeneID" id="14408029"/>
<keyword evidence="3" id="KW-0004">4Fe-4S</keyword>
<gene>
    <name evidence="10" type="ordered locus">Metho_0168</name>
</gene>
<dbReference type="OrthoDB" id="30771at2157"/>
<feature type="domain" description="Aldehyde ferredoxin oxidoreductase N-terminal" evidence="9">
    <location>
        <begin position="4"/>
        <end position="202"/>
    </location>
</feature>
<name>L0KUT9_METHD</name>
<keyword evidence="6" id="KW-0408">Iron</keyword>
<dbReference type="AlphaFoldDB" id="L0KUT9"/>
<dbReference type="InterPro" id="IPR013983">
    <property type="entry name" value="Ald_Fedxn_OxRdtase_N"/>
</dbReference>
<evidence type="ECO:0000313" key="10">
    <source>
        <dbReference type="EMBL" id="AGB48455.1"/>
    </source>
</evidence>
<dbReference type="Gene3D" id="1.10.569.10">
    <property type="entry name" value="Aldehyde Ferredoxin Oxidoreductase Protein, subunit A, domain 2"/>
    <property type="match status" value="1"/>
</dbReference>
<evidence type="ECO:0000256" key="3">
    <source>
        <dbReference type="ARBA" id="ARBA00022485"/>
    </source>
</evidence>
<evidence type="ECO:0000313" key="11">
    <source>
        <dbReference type="Proteomes" id="UP000010866"/>
    </source>
</evidence>
<keyword evidence="11" id="KW-1185">Reference proteome</keyword>
<reference evidence="11" key="1">
    <citation type="submission" date="2012-02" db="EMBL/GenBank/DDBJ databases">
        <title>Complete sequence of chromosome of Methanomethylovorans hollandica DSM 15978.</title>
        <authorList>
            <person name="Lucas S."/>
            <person name="Copeland A."/>
            <person name="Lapidus A."/>
            <person name="Glavina del Rio T."/>
            <person name="Dalin E."/>
            <person name="Tice H."/>
            <person name="Bruce D."/>
            <person name="Goodwin L."/>
            <person name="Pitluck S."/>
            <person name="Peters L."/>
            <person name="Mikhailova N."/>
            <person name="Held B."/>
            <person name="Kyrpides N."/>
            <person name="Mavromatis K."/>
            <person name="Ivanova N."/>
            <person name="Brettin T."/>
            <person name="Detter J.C."/>
            <person name="Han C."/>
            <person name="Larimer F."/>
            <person name="Land M."/>
            <person name="Hauser L."/>
            <person name="Markowitz V."/>
            <person name="Cheng J.-F."/>
            <person name="Hugenholtz P."/>
            <person name="Woyke T."/>
            <person name="Wu D."/>
            <person name="Spring S."/>
            <person name="Schroeder M."/>
            <person name="Brambilla E."/>
            <person name="Klenk H.-P."/>
            <person name="Eisen J.A."/>
        </authorList>
    </citation>
    <scope>NUCLEOTIDE SEQUENCE [LARGE SCALE GENOMIC DNA]</scope>
    <source>
        <strain evidence="11">DSM 15978 / NBRC 107637 / DMS1</strain>
    </source>
</reference>
<dbReference type="InterPro" id="IPR036503">
    <property type="entry name" value="Ald_Fedxn_OxRdtase_N_sf"/>
</dbReference>
<evidence type="ECO:0000256" key="2">
    <source>
        <dbReference type="ARBA" id="ARBA00011032"/>
    </source>
</evidence>
<comment type="cofactor">
    <cofactor evidence="1">
        <name>[4Fe-4S] cluster</name>
        <dbReference type="ChEBI" id="CHEBI:49883"/>
    </cofactor>
</comment>
<dbReference type="Gene3D" id="3.60.9.10">
    <property type="entry name" value="Aldehyde ferredoxin oxidoreductase, N-terminal domain"/>
    <property type="match status" value="1"/>
</dbReference>
<accession>L0KUT9</accession>
<sequence>MFGWTGRTIIVDLSSHAITESRTGAKQAKEYLGGRGFGIKLMHEFVDPGVDPLSPENCLVFATGPLTGTAAPMSGHYSLITKSPLTHTIFDSNAGGYFGKAMKYAGIDALIITGRSEMPVYLSIYDEDVELIAADHLWGKDTRETTLILKEKGSVACIGRAGENKVRFANFVNDNVFLSGRGGHGAVAGSKNLKAVVVKGTNDPLIAQPESFEQATLSAQRLLQANPVTSKGLSVYGTSFMVNVLDNLDILPSLNFREQKFQHADKISAEKISSSYTSNKTPCSSCPLGCRRVLENGAPLPDYGALWAFGPAVGNNDLRSIVLANDLCYADGLDPISCGATIASYLEMSGQEVTPALLLEKVSETSQGRSSLSAGSLSYMNEQGAKDLSMSSKGLELPGYDPRNMSGLALAYATSNRGACHMNAFMVGPELLGKPVELDRFVLQGKPGFVKFFQDFAAALDSVVMCPFVSFSLSEGDIASLVSAVTGVSYSSEGLLRVGERIWNLERLFNLKAGLTCDDDTLPKRMFSNGGISEGEFKKAMDEYYRFRGWDGLGVPTPGKLEQLGITF</sequence>
<dbReference type="SUPFAM" id="SSF48310">
    <property type="entry name" value="Aldehyde ferredoxin oxidoreductase, C-terminal domains"/>
    <property type="match status" value="1"/>
</dbReference>
<dbReference type="InterPro" id="IPR036021">
    <property type="entry name" value="Tungsten_al_ferr_oxy-like_C"/>
</dbReference>
<dbReference type="HOGENOM" id="CLU_020364_1_0_2"/>
<keyword evidence="4" id="KW-0479">Metal-binding</keyword>
<evidence type="ECO:0000256" key="7">
    <source>
        <dbReference type="ARBA" id="ARBA00023014"/>
    </source>
</evidence>
<dbReference type="SUPFAM" id="SSF56228">
    <property type="entry name" value="Aldehyde ferredoxin oxidoreductase, N-terminal domain"/>
    <property type="match status" value="1"/>
</dbReference>
<dbReference type="RefSeq" id="WP_015323624.1">
    <property type="nucleotide sequence ID" value="NC_019977.1"/>
</dbReference>
<dbReference type="PANTHER" id="PTHR30038:SF0">
    <property type="entry name" value="TUNGSTEN-CONTAINING ALDEHYDE FERREDOXIN OXIDOREDUCTASE"/>
    <property type="match status" value="1"/>
</dbReference>